<organism evidence="2 3">
    <name type="scientific">Candidatus Contendobacter odensis Run_B_J11</name>
    <dbReference type="NCBI Taxonomy" id="1400861"/>
    <lineage>
        <taxon>Bacteria</taxon>
        <taxon>Pseudomonadati</taxon>
        <taxon>Pseudomonadota</taxon>
        <taxon>Gammaproteobacteria</taxon>
        <taxon>Candidatus Competibacteraceae</taxon>
        <taxon>Candidatus Contendibacter</taxon>
    </lineage>
</organism>
<keyword evidence="3" id="KW-1185">Reference proteome</keyword>
<dbReference type="Proteomes" id="UP000019184">
    <property type="component" value="Unassembled WGS sequence"/>
</dbReference>
<dbReference type="PANTHER" id="PTHR36558">
    <property type="entry name" value="GLR1098 PROTEIN"/>
    <property type="match status" value="1"/>
</dbReference>
<dbReference type="EMBL" id="CBTK010000308">
    <property type="protein sequence ID" value="CDH47683.1"/>
    <property type="molecule type" value="Genomic_DNA"/>
</dbReference>
<dbReference type="AlphaFoldDB" id="A0A7U7J5R6"/>
<dbReference type="InterPro" id="IPR008538">
    <property type="entry name" value="Uma2"/>
</dbReference>
<proteinExistence type="predicted"/>
<feature type="domain" description="Putative restriction endonuclease" evidence="1">
    <location>
        <begin position="16"/>
        <end position="165"/>
    </location>
</feature>
<comment type="caution">
    <text evidence="2">The sequence shown here is derived from an EMBL/GenBank/DDBJ whole genome shotgun (WGS) entry which is preliminary data.</text>
</comment>
<sequence length="182" mass="20693">MNETAEHLKAISTLVEFMDWENQQQTRHEWIDGRIVAMTGGTIRHVKLIARLVRSLGNHLDGTPCLVLASDAKVQAAQNVFYPDVVVSCAEQDDQDVLCKEPKLIIEVLSNSTATHDRTKKRLAYQQIESLEEYLLIAQEVQHVTIYRRAEDWQPLDIISGTLDVRSVGWTLDLAELYQGCF</sequence>
<dbReference type="InterPro" id="IPR011335">
    <property type="entry name" value="Restrct_endonuc-II-like"/>
</dbReference>
<dbReference type="Gene3D" id="3.90.1570.10">
    <property type="entry name" value="tt1808, chain A"/>
    <property type="match status" value="1"/>
</dbReference>
<protein>
    <recommendedName>
        <fullName evidence="1">Putative restriction endonuclease domain-containing protein</fullName>
    </recommendedName>
</protein>
<reference evidence="2 3" key="1">
    <citation type="journal article" date="2014" name="ISME J.">
        <title>Candidatus Competibacter-lineage genomes retrieved from metagenomes reveal functional metabolic diversity.</title>
        <authorList>
            <person name="McIlroy S.J."/>
            <person name="Albertsen M."/>
            <person name="Andresen E.K."/>
            <person name="Saunders A.M."/>
            <person name="Kristiansen R."/>
            <person name="Stokholm-Bjerregaard M."/>
            <person name="Nielsen K.L."/>
            <person name="Nielsen P.H."/>
        </authorList>
    </citation>
    <scope>NUCLEOTIDE SEQUENCE [LARGE SCALE GENOMIC DNA]</scope>
    <source>
        <strain evidence="2 3">Run_B_J11</strain>
    </source>
</reference>
<dbReference type="Pfam" id="PF05685">
    <property type="entry name" value="Uma2"/>
    <property type="match status" value="1"/>
</dbReference>
<dbReference type="PANTHER" id="PTHR36558:SF1">
    <property type="entry name" value="RESTRICTION ENDONUCLEASE DOMAIN-CONTAINING PROTEIN-RELATED"/>
    <property type="match status" value="1"/>
</dbReference>
<evidence type="ECO:0000259" key="1">
    <source>
        <dbReference type="Pfam" id="PF05685"/>
    </source>
</evidence>
<dbReference type="CDD" id="cd06260">
    <property type="entry name" value="DUF820-like"/>
    <property type="match status" value="1"/>
</dbReference>
<dbReference type="SUPFAM" id="SSF52980">
    <property type="entry name" value="Restriction endonuclease-like"/>
    <property type="match status" value="1"/>
</dbReference>
<accession>A0A7U7J5R6</accession>
<dbReference type="InterPro" id="IPR012296">
    <property type="entry name" value="Nuclease_put_TT1808"/>
</dbReference>
<name>A0A7U7J5R6_9GAMM</name>
<evidence type="ECO:0000313" key="2">
    <source>
        <dbReference type="EMBL" id="CDH47683.1"/>
    </source>
</evidence>
<evidence type="ECO:0000313" key="3">
    <source>
        <dbReference type="Proteomes" id="UP000019184"/>
    </source>
</evidence>
<dbReference type="OrthoDB" id="26750at2"/>
<dbReference type="RefSeq" id="WP_034436925.1">
    <property type="nucleotide sequence ID" value="NZ_CBTK010000308.1"/>
</dbReference>
<gene>
    <name evidence="2" type="ORF">BN874_890013</name>
</gene>